<name>X0TVJ4_9ZZZZ</name>
<reference evidence="1" key="1">
    <citation type="journal article" date="2014" name="Front. Microbiol.">
        <title>High frequency of phylogenetically diverse reductive dehalogenase-homologous genes in deep subseafloor sedimentary metagenomes.</title>
        <authorList>
            <person name="Kawai M."/>
            <person name="Futagami T."/>
            <person name="Toyoda A."/>
            <person name="Takaki Y."/>
            <person name="Nishi S."/>
            <person name="Hori S."/>
            <person name="Arai W."/>
            <person name="Tsubouchi T."/>
            <person name="Morono Y."/>
            <person name="Uchiyama I."/>
            <person name="Ito T."/>
            <person name="Fujiyama A."/>
            <person name="Inagaki F."/>
            <person name="Takami H."/>
        </authorList>
    </citation>
    <scope>NUCLEOTIDE SEQUENCE</scope>
    <source>
        <strain evidence="1">Expedition CK06-06</strain>
    </source>
</reference>
<evidence type="ECO:0000313" key="1">
    <source>
        <dbReference type="EMBL" id="GAF97598.1"/>
    </source>
</evidence>
<comment type="caution">
    <text evidence="1">The sequence shown here is derived from an EMBL/GenBank/DDBJ whole genome shotgun (WGS) entry which is preliminary data.</text>
</comment>
<proteinExistence type="predicted"/>
<protein>
    <submittedName>
        <fullName evidence="1">Uncharacterized protein</fullName>
    </submittedName>
</protein>
<organism evidence="1">
    <name type="scientific">marine sediment metagenome</name>
    <dbReference type="NCBI Taxonomy" id="412755"/>
    <lineage>
        <taxon>unclassified sequences</taxon>
        <taxon>metagenomes</taxon>
        <taxon>ecological metagenomes</taxon>
    </lineage>
</organism>
<dbReference type="AlphaFoldDB" id="X0TVJ4"/>
<sequence>PAENLQAERARLRMTENFIAAGIPVFRNVERACRALYKVTGYYRAMEGAEASDVEADEVRERCCAG</sequence>
<dbReference type="EMBL" id="BARS01010813">
    <property type="protein sequence ID" value="GAF97598.1"/>
    <property type="molecule type" value="Genomic_DNA"/>
</dbReference>
<dbReference type="Gene3D" id="3.40.50.261">
    <property type="entry name" value="Succinyl-CoA synthetase domains"/>
    <property type="match status" value="1"/>
</dbReference>
<feature type="non-terminal residue" evidence="1">
    <location>
        <position position="1"/>
    </location>
</feature>
<gene>
    <name evidence="1" type="ORF">S01H1_19903</name>
</gene>
<accession>X0TVJ4</accession>
<dbReference type="InterPro" id="IPR016102">
    <property type="entry name" value="Succinyl-CoA_synth-like"/>
</dbReference>